<keyword evidence="3" id="KW-0479">Metal-binding</keyword>
<dbReference type="EMBL" id="JBBDGM010000002">
    <property type="protein sequence ID" value="MEJ1087126.1"/>
    <property type="molecule type" value="Genomic_DNA"/>
</dbReference>
<evidence type="ECO:0000256" key="4">
    <source>
        <dbReference type="ARBA" id="ARBA00022797"/>
    </source>
</evidence>
<gene>
    <name evidence="10" type="primary">hpaD</name>
    <name evidence="10" type="ORF">WDU99_02210</name>
</gene>
<dbReference type="EC" id="1.13.11.15" evidence="10"/>
<keyword evidence="4 8" id="KW-0058">Aromatic hydrocarbons catabolism</keyword>
<keyword evidence="11" id="KW-1185">Reference proteome</keyword>
<keyword evidence="5 8" id="KW-0223">Dioxygenase</keyword>
<evidence type="ECO:0000256" key="7">
    <source>
        <dbReference type="ARBA" id="ARBA00023004"/>
    </source>
</evidence>
<dbReference type="InterPro" id="IPR050383">
    <property type="entry name" value="GlyoxalaseI/FosfomycinResist"/>
</dbReference>
<dbReference type="CDD" id="cd07266">
    <property type="entry name" value="HPCD_N_class_II"/>
    <property type="match status" value="1"/>
</dbReference>
<dbReference type="Pfam" id="PF00903">
    <property type="entry name" value="Glyoxalase"/>
    <property type="match status" value="2"/>
</dbReference>
<feature type="domain" description="VOC" evidence="9">
    <location>
        <begin position="175"/>
        <end position="294"/>
    </location>
</feature>
<dbReference type="RefSeq" id="WP_337330808.1">
    <property type="nucleotide sequence ID" value="NZ_JBBDGM010000002.1"/>
</dbReference>
<dbReference type="InterPro" id="IPR011981">
    <property type="entry name" value="DHPA_dOase_Mn/Fe"/>
</dbReference>
<protein>
    <submittedName>
        <fullName evidence="10">3,4-dihydroxyphenylacetate 2,3-dioxygenase</fullName>
        <ecNumber evidence="10">1.13.11.15</ecNumber>
    </submittedName>
</protein>
<dbReference type="PANTHER" id="PTHR21366">
    <property type="entry name" value="GLYOXALASE FAMILY PROTEIN"/>
    <property type="match status" value="1"/>
</dbReference>
<dbReference type="InterPro" id="IPR037523">
    <property type="entry name" value="VOC_core"/>
</dbReference>
<evidence type="ECO:0000313" key="11">
    <source>
        <dbReference type="Proteomes" id="UP001371224"/>
    </source>
</evidence>
<keyword evidence="7 8" id="KW-0408">Iron</keyword>
<name>A0ABU8L720_9MICO</name>
<evidence type="ECO:0000256" key="3">
    <source>
        <dbReference type="ARBA" id="ARBA00022723"/>
    </source>
</evidence>
<evidence type="ECO:0000256" key="8">
    <source>
        <dbReference type="RuleBase" id="RU000683"/>
    </source>
</evidence>
<dbReference type="InterPro" id="IPR029068">
    <property type="entry name" value="Glyas_Bleomycin-R_OHBP_Dase"/>
</dbReference>
<dbReference type="GO" id="GO:0008687">
    <property type="term" value="F:3,4-dihydroxyphenylacetate 2,3-dioxygenase activity"/>
    <property type="evidence" value="ECO:0007669"/>
    <property type="project" value="UniProtKB-EC"/>
</dbReference>
<dbReference type="Gene3D" id="3.10.180.10">
    <property type="entry name" value="2,3-Dihydroxybiphenyl 1,2-Dioxygenase, domain 1"/>
    <property type="match status" value="2"/>
</dbReference>
<dbReference type="PROSITE" id="PS51819">
    <property type="entry name" value="VOC"/>
    <property type="match status" value="2"/>
</dbReference>
<accession>A0ABU8L720</accession>
<feature type="domain" description="VOC" evidence="9">
    <location>
        <begin position="40"/>
        <end position="154"/>
    </location>
</feature>
<comment type="caution">
    <text evidence="10">The sequence shown here is derived from an EMBL/GenBank/DDBJ whole genome shotgun (WGS) entry which is preliminary data.</text>
</comment>
<dbReference type="NCBIfam" id="TIGR02295">
    <property type="entry name" value="HpaD"/>
    <property type="match status" value="1"/>
</dbReference>
<organism evidence="10 11">
    <name type="scientific">Microbacterium bandirmense</name>
    <dbReference type="NCBI Taxonomy" id="3122050"/>
    <lineage>
        <taxon>Bacteria</taxon>
        <taxon>Bacillati</taxon>
        <taxon>Actinomycetota</taxon>
        <taxon>Actinomycetes</taxon>
        <taxon>Micrococcales</taxon>
        <taxon>Microbacteriaceae</taxon>
        <taxon>Microbacterium</taxon>
    </lineage>
</organism>
<keyword evidence="6 8" id="KW-0560">Oxidoreductase</keyword>
<dbReference type="InterPro" id="IPR000486">
    <property type="entry name" value="Xdiol_ring_cleave_dOase_1/2"/>
</dbReference>
<evidence type="ECO:0000256" key="1">
    <source>
        <dbReference type="ARBA" id="ARBA00001954"/>
    </source>
</evidence>
<proteinExistence type="inferred from homology"/>
<dbReference type="Gene3D" id="4.10.1270.10">
    <property type="entry name" value="homoprotocatechuate 2,3-dioxygenase domains"/>
    <property type="match status" value="1"/>
</dbReference>
<evidence type="ECO:0000256" key="2">
    <source>
        <dbReference type="ARBA" id="ARBA00008784"/>
    </source>
</evidence>
<sequence>MTNRKDMTLTSSGFFVSQEVPITCEDPTPTPKAPAPDILRCAYMELVVTDLAASREFYVDILGLYVTEEDDETIYLRSTEEFIHHNLVLRKGELAAVRAFSYRVRTPEDLDRAVAFFTELGCEVRRKEDGFVKGIGDSVRVIDPLGFPYEFFFETTHVERMSWRYDLHIPGELVRLDHFNQITPDVPRAVKYMQDLGFRVTEDIQDEEGTVYAAWMRRKPTVHDTAMTGGDGPRMHHVCFATHEKHNILAICDKLGALRRSDAIERGPGRHGVSNAFYLYLRDPDGHRVEVYTQDYYTGDPDNPVVTWDVHDNQRRDWWGNPVVPSWYTDGSLVLDLDGNPQPVVARTDSSEMAVTIGADGFSYTRPDEGEQSMPEWKQGEYKLGHQL</sequence>
<evidence type="ECO:0000259" key="9">
    <source>
        <dbReference type="PROSITE" id="PS51819"/>
    </source>
</evidence>
<dbReference type="CDD" id="cd07256">
    <property type="entry name" value="HPCD_C_class_II"/>
    <property type="match status" value="1"/>
</dbReference>
<dbReference type="PROSITE" id="PS00082">
    <property type="entry name" value="EXTRADIOL_DIOXYGENAS"/>
    <property type="match status" value="1"/>
</dbReference>
<dbReference type="InterPro" id="IPR044904">
    <property type="entry name" value="HPCD_C_sf"/>
</dbReference>
<evidence type="ECO:0000256" key="5">
    <source>
        <dbReference type="ARBA" id="ARBA00022964"/>
    </source>
</evidence>
<dbReference type="SUPFAM" id="SSF54593">
    <property type="entry name" value="Glyoxalase/Bleomycin resistance protein/Dihydroxybiphenyl dioxygenase"/>
    <property type="match status" value="1"/>
</dbReference>
<evidence type="ECO:0000313" key="10">
    <source>
        <dbReference type="EMBL" id="MEJ1087126.1"/>
    </source>
</evidence>
<dbReference type="InterPro" id="IPR004360">
    <property type="entry name" value="Glyas_Fos-R_dOase_dom"/>
</dbReference>
<evidence type="ECO:0000256" key="6">
    <source>
        <dbReference type="ARBA" id="ARBA00023002"/>
    </source>
</evidence>
<reference evidence="10 11" key="1">
    <citation type="submission" date="2024-02" db="EMBL/GenBank/DDBJ databases">
        <authorList>
            <person name="Saticioglu I.B."/>
        </authorList>
    </citation>
    <scope>NUCLEOTIDE SEQUENCE [LARGE SCALE GENOMIC DNA]</scope>
    <source>
        <strain evidence="10 11">Mu-80</strain>
    </source>
</reference>
<comment type="cofactor">
    <cofactor evidence="1 8">
        <name>Fe(2+)</name>
        <dbReference type="ChEBI" id="CHEBI:29033"/>
    </cofactor>
</comment>
<dbReference type="Proteomes" id="UP001371224">
    <property type="component" value="Unassembled WGS sequence"/>
</dbReference>
<comment type="similarity">
    <text evidence="2 8">Belongs to the extradiol ring-cleavage dioxygenase family.</text>
</comment>